<feature type="region of interest" description="Disordered" evidence="1">
    <location>
        <begin position="77"/>
        <end position="105"/>
    </location>
</feature>
<reference evidence="2 3" key="1">
    <citation type="submission" date="2016-04" db="EMBL/GenBank/DDBJ databases">
        <title>A degradative enzymes factory behind the ericoid mycorrhizal symbiosis.</title>
        <authorList>
            <consortium name="DOE Joint Genome Institute"/>
            <person name="Martino E."/>
            <person name="Morin E."/>
            <person name="Grelet G."/>
            <person name="Kuo A."/>
            <person name="Kohler A."/>
            <person name="Daghino S."/>
            <person name="Barry K."/>
            <person name="Choi C."/>
            <person name="Cichocki N."/>
            <person name="Clum A."/>
            <person name="Copeland A."/>
            <person name="Hainaut M."/>
            <person name="Haridas S."/>
            <person name="Labutti K."/>
            <person name="Lindquist E."/>
            <person name="Lipzen A."/>
            <person name="Khouja H.-R."/>
            <person name="Murat C."/>
            <person name="Ohm R."/>
            <person name="Olson A."/>
            <person name="Spatafora J."/>
            <person name="Veneault-Fourrey C."/>
            <person name="Henrissat B."/>
            <person name="Grigoriev I."/>
            <person name="Martin F."/>
            <person name="Perotto S."/>
        </authorList>
    </citation>
    <scope>NUCLEOTIDE SEQUENCE [LARGE SCALE GENOMIC DNA]</scope>
    <source>
        <strain evidence="2 3">E</strain>
    </source>
</reference>
<keyword evidence="3" id="KW-1185">Reference proteome</keyword>
<feature type="region of interest" description="Disordered" evidence="1">
    <location>
        <begin position="13"/>
        <end position="53"/>
    </location>
</feature>
<dbReference type="RefSeq" id="XP_024736771.1">
    <property type="nucleotide sequence ID" value="XM_024886836.1"/>
</dbReference>
<dbReference type="GeneID" id="36594913"/>
<proteinExistence type="predicted"/>
<name>A0A2J6TA12_9HELO</name>
<dbReference type="OrthoDB" id="10358899at2759"/>
<accession>A0A2J6TA12</accession>
<evidence type="ECO:0000256" key="1">
    <source>
        <dbReference type="SAM" id="MobiDB-lite"/>
    </source>
</evidence>
<dbReference type="InParanoid" id="A0A2J6TA12"/>
<sequence>MASNVLSSYGSISITVSGVSGGDDLDSRKPTSEETENIQNSDGTFNKPKMDALEDSLSREIRKHDQVVEDTVEALEGNSPVTCQDPAPRRPVQQGQPNINQTNPPNPTSLVHTGALIVPAPSPTFGSQQSAYSANPMSQPTTYIPAEQLSLPANFLGQRIGYFIGKATNKLFYNALCTTSHSTGPAPEWAVGQRAAAAAAPIVSASASFFALEFGINYGQSSIVGNVAAPLAEEVTARYVSSDPDVIRLLGRCVKSGIAATVGQDIAYLAIEFMTTEYGERGPNAQECYAMGIP</sequence>
<dbReference type="EMBL" id="KZ613803">
    <property type="protein sequence ID" value="PMD59867.1"/>
    <property type="molecule type" value="Genomic_DNA"/>
</dbReference>
<organism evidence="2 3">
    <name type="scientific">Hyaloscypha bicolor E</name>
    <dbReference type="NCBI Taxonomy" id="1095630"/>
    <lineage>
        <taxon>Eukaryota</taxon>
        <taxon>Fungi</taxon>
        <taxon>Dikarya</taxon>
        <taxon>Ascomycota</taxon>
        <taxon>Pezizomycotina</taxon>
        <taxon>Leotiomycetes</taxon>
        <taxon>Helotiales</taxon>
        <taxon>Hyaloscyphaceae</taxon>
        <taxon>Hyaloscypha</taxon>
        <taxon>Hyaloscypha bicolor</taxon>
    </lineage>
</organism>
<feature type="compositionally biased region" description="Low complexity" evidence="1">
    <location>
        <begin position="93"/>
        <end position="103"/>
    </location>
</feature>
<evidence type="ECO:0000313" key="3">
    <source>
        <dbReference type="Proteomes" id="UP000235371"/>
    </source>
</evidence>
<evidence type="ECO:0000313" key="2">
    <source>
        <dbReference type="EMBL" id="PMD59867.1"/>
    </source>
</evidence>
<protein>
    <submittedName>
        <fullName evidence="2">Uncharacterized protein</fullName>
    </submittedName>
</protein>
<dbReference type="AlphaFoldDB" id="A0A2J6TA12"/>
<dbReference type="Proteomes" id="UP000235371">
    <property type="component" value="Unassembled WGS sequence"/>
</dbReference>
<gene>
    <name evidence="2" type="ORF">K444DRAFT_663479</name>
</gene>